<reference evidence="1 2" key="1">
    <citation type="submission" date="2021-02" db="EMBL/GenBank/DDBJ databases">
        <title>Streptomyces spirodelae sp. nov., isolated from duckweed.</title>
        <authorList>
            <person name="Saimee Y."/>
            <person name="Duangmal K."/>
        </authorList>
    </citation>
    <scope>NUCLEOTIDE SEQUENCE [LARGE SCALE GENOMIC DNA]</scope>
    <source>
        <strain evidence="1 2">DW4-2</strain>
    </source>
</reference>
<sequence>MARGIERALEYVAERSVLVPHGCRYWVRSLTTDGYAKAVVTEARHERTVRVHRWLMELLHGPLPPRTITAHSCNESLCVEIDHLSNATQRTNMRQMADQGRAAGRVHLGYADTRGSLGRAQAIQSALRDGLDLDALAAAMLAGEPRPLVRAALAHGYDAEAYLAAVRASDPSAALVPLFPAEATEKPPAVPEDGQMPLF</sequence>
<evidence type="ECO:0000313" key="2">
    <source>
        <dbReference type="Proteomes" id="UP001518976"/>
    </source>
</evidence>
<dbReference type="SUPFAM" id="SSF54060">
    <property type="entry name" value="His-Me finger endonucleases"/>
    <property type="match status" value="1"/>
</dbReference>
<dbReference type="Proteomes" id="UP001518976">
    <property type="component" value="Unassembled WGS sequence"/>
</dbReference>
<comment type="caution">
    <text evidence="1">The sequence shown here is derived from an EMBL/GenBank/DDBJ whole genome shotgun (WGS) entry which is preliminary data.</text>
</comment>
<evidence type="ECO:0000313" key="1">
    <source>
        <dbReference type="EMBL" id="MBO8189897.1"/>
    </source>
</evidence>
<protein>
    <submittedName>
        <fullName evidence="1">HNH endonuclease</fullName>
    </submittedName>
</protein>
<gene>
    <name evidence="1" type="ORF">JW592_31280</name>
</gene>
<dbReference type="InterPro" id="IPR044925">
    <property type="entry name" value="His-Me_finger_sf"/>
</dbReference>
<dbReference type="EMBL" id="JAFFZN010000045">
    <property type="protein sequence ID" value="MBO8189897.1"/>
    <property type="molecule type" value="Genomic_DNA"/>
</dbReference>
<organism evidence="1 2">
    <name type="scientific">Streptomyces spirodelae</name>
    <dbReference type="NCBI Taxonomy" id="2812904"/>
    <lineage>
        <taxon>Bacteria</taxon>
        <taxon>Bacillati</taxon>
        <taxon>Actinomycetota</taxon>
        <taxon>Actinomycetes</taxon>
        <taxon>Kitasatosporales</taxon>
        <taxon>Streptomycetaceae</taxon>
        <taxon>Streptomyces</taxon>
    </lineage>
</organism>
<dbReference type="Gene3D" id="3.90.75.20">
    <property type="match status" value="1"/>
</dbReference>
<name>A0ABS3X3D7_9ACTN</name>
<proteinExistence type="predicted"/>
<accession>A0ABS3X3D7</accession>
<keyword evidence="1" id="KW-0540">Nuclease</keyword>
<keyword evidence="1" id="KW-0255">Endonuclease</keyword>
<dbReference type="GO" id="GO:0004519">
    <property type="term" value="F:endonuclease activity"/>
    <property type="evidence" value="ECO:0007669"/>
    <property type="project" value="UniProtKB-KW"/>
</dbReference>
<keyword evidence="2" id="KW-1185">Reference proteome</keyword>
<keyword evidence="1" id="KW-0378">Hydrolase</keyword>